<dbReference type="EMBL" id="JAULJE010000008">
    <property type="protein sequence ID" value="KAK1339630.1"/>
    <property type="molecule type" value="Genomic_DNA"/>
</dbReference>
<evidence type="ECO:0000256" key="3">
    <source>
        <dbReference type="ARBA" id="ARBA00023054"/>
    </source>
</evidence>
<evidence type="ECO:0000256" key="2">
    <source>
        <dbReference type="ARBA" id="ARBA00016007"/>
    </source>
</evidence>
<dbReference type="Proteomes" id="UP001177744">
    <property type="component" value="Unassembled WGS sequence"/>
</dbReference>
<keyword evidence="3" id="KW-0175">Coiled coil</keyword>
<sequence>MGGMGLPAMEQTHSSRVSASTSPYTHNISFFSSPSELAGQALPPWTLSDSDSESLQFASPSVDFAAHRESLGDRHLQMLQAQTERALAHLLMPDHLREEEPHSCWSPSPALSADPLAGARDLGFQLMSGWINL</sequence>
<protein>
    <recommendedName>
        <fullName evidence="2">Endosome-associated-trafficking regulator 1</fullName>
    </recommendedName>
</protein>
<evidence type="ECO:0000256" key="4">
    <source>
        <dbReference type="SAM" id="MobiDB-lite"/>
    </source>
</evidence>
<keyword evidence="6" id="KW-1185">Reference proteome</keyword>
<feature type="compositionally biased region" description="Polar residues" evidence="4">
    <location>
        <begin position="11"/>
        <end position="20"/>
    </location>
</feature>
<dbReference type="GO" id="GO:0036064">
    <property type="term" value="C:ciliary basal body"/>
    <property type="evidence" value="ECO:0007669"/>
    <property type="project" value="TreeGrafter"/>
</dbReference>
<evidence type="ECO:0000313" key="5">
    <source>
        <dbReference type="EMBL" id="KAK1339630.1"/>
    </source>
</evidence>
<evidence type="ECO:0000256" key="1">
    <source>
        <dbReference type="ARBA" id="ARBA00007791"/>
    </source>
</evidence>
<dbReference type="GO" id="GO:0005813">
    <property type="term" value="C:centrosome"/>
    <property type="evidence" value="ECO:0007669"/>
    <property type="project" value="TreeGrafter"/>
</dbReference>
<dbReference type="GO" id="GO:0045724">
    <property type="term" value="P:positive regulation of cilium assembly"/>
    <property type="evidence" value="ECO:0007669"/>
    <property type="project" value="TreeGrafter"/>
</dbReference>
<comment type="caution">
    <text evidence="5">The sequence shown here is derived from an EMBL/GenBank/DDBJ whole genome shotgun (WGS) entry which is preliminary data.</text>
</comment>
<dbReference type="GO" id="GO:0055037">
    <property type="term" value="C:recycling endosome"/>
    <property type="evidence" value="ECO:0007669"/>
    <property type="project" value="TreeGrafter"/>
</dbReference>
<dbReference type="GO" id="GO:0005769">
    <property type="term" value="C:early endosome"/>
    <property type="evidence" value="ECO:0007669"/>
    <property type="project" value="TreeGrafter"/>
</dbReference>
<organism evidence="5 6">
    <name type="scientific">Cnephaeus nilssonii</name>
    <name type="common">Northern bat</name>
    <name type="synonym">Eptesicus nilssonii</name>
    <dbReference type="NCBI Taxonomy" id="3371016"/>
    <lineage>
        <taxon>Eukaryota</taxon>
        <taxon>Metazoa</taxon>
        <taxon>Chordata</taxon>
        <taxon>Craniata</taxon>
        <taxon>Vertebrata</taxon>
        <taxon>Euteleostomi</taxon>
        <taxon>Mammalia</taxon>
        <taxon>Eutheria</taxon>
        <taxon>Laurasiatheria</taxon>
        <taxon>Chiroptera</taxon>
        <taxon>Yangochiroptera</taxon>
        <taxon>Vespertilionidae</taxon>
        <taxon>Cnephaeus</taxon>
    </lineage>
</organism>
<gene>
    <name evidence="5" type="ORF">QTO34_018184</name>
</gene>
<feature type="region of interest" description="Disordered" evidence="4">
    <location>
        <begin position="1"/>
        <end position="20"/>
    </location>
</feature>
<dbReference type="PANTHER" id="PTHR31259:SF3">
    <property type="entry name" value="ENDOSOME-ASSOCIATED-TRAFFICKING REGULATOR 1"/>
    <property type="match status" value="1"/>
</dbReference>
<dbReference type="AlphaFoldDB" id="A0AA40LNL0"/>
<dbReference type="GO" id="GO:0030496">
    <property type="term" value="C:midbody"/>
    <property type="evidence" value="ECO:0007669"/>
    <property type="project" value="TreeGrafter"/>
</dbReference>
<dbReference type="InterPro" id="IPR026757">
    <property type="entry name" value="ENTR1"/>
</dbReference>
<dbReference type="GO" id="GO:1903566">
    <property type="term" value="P:positive regulation of protein localization to cilium"/>
    <property type="evidence" value="ECO:0007669"/>
    <property type="project" value="TreeGrafter"/>
</dbReference>
<proteinExistence type="inferred from homology"/>
<comment type="similarity">
    <text evidence="1">Belongs to the ENTR1 family.</text>
</comment>
<evidence type="ECO:0000313" key="6">
    <source>
        <dbReference type="Proteomes" id="UP001177744"/>
    </source>
</evidence>
<reference evidence="5" key="1">
    <citation type="submission" date="2023-06" db="EMBL/GenBank/DDBJ databases">
        <title>Reference genome for the Northern bat (Eptesicus nilssonii), a most northern bat species.</title>
        <authorList>
            <person name="Laine V.N."/>
            <person name="Pulliainen A.T."/>
            <person name="Lilley T.M."/>
        </authorList>
    </citation>
    <scope>NUCLEOTIDE SEQUENCE</scope>
    <source>
        <strain evidence="5">BLF_Eptnil</strain>
        <tissue evidence="5">Kidney</tissue>
    </source>
</reference>
<accession>A0AA40LNL0</accession>
<dbReference type="GO" id="GO:0032465">
    <property type="term" value="P:regulation of cytokinesis"/>
    <property type="evidence" value="ECO:0007669"/>
    <property type="project" value="TreeGrafter"/>
</dbReference>
<dbReference type="PANTHER" id="PTHR31259">
    <property type="entry name" value="ENDOSOME-ASSOCIATED TRAFFICKING REGULATOR 1"/>
    <property type="match status" value="1"/>
</dbReference>
<name>A0AA40LNL0_CNENI</name>